<protein>
    <submittedName>
        <fullName evidence="4">Acetyl-CoA synthetase-like protein</fullName>
    </submittedName>
</protein>
<keyword evidence="5" id="KW-1185">Reference proteome</keyword>
<sequence>MGLLTPISGRFIDVIELNSQIFGNYSALSINTSYNFNSLTYETLNWSQYHSLVQKVSLHLVSSLPIEITPSSRVVIGILSDSSLEYIFYQLAFMTLNIVPLHLSTRINDTSKVALLSSANACGLICSEELFQVGIKVQSEMSYPIEVLKLNKLNLASILRSPFTLEDRNLLQTFANLRGQGDELAYYVHSTGSTSVHPKLIPLTNSVLLAQTARALNSEPSYPMLHSCLPLLPLFHTGGQMFQLCRPIRWAQHTIVAPNFTGSVMTGAVVLEMINSIQFDYVVWLPKLLIELIDYCDSLPYQEGWKILKNWCGLSQVGGAPLPFEYYQKLLEQGLKVQNIFGSSEVGIFGYGNIAHNFKDEQVLYISKELKHYWSSNVIEGDTESEELFELVIKREELGLFDRGSDYHTKDLFRIIEYFPSLACQFLNRSDDVLVHVTGEKTNPLPMELKLNECLYASRSVILGKNHTLNHCVIQLNWPEINKIGLNQAKLEILNHLKLVNDTCPSHSRLIPSCVHFLSENDEVVTSVKGNVMRELNFKKFSHLINNELDVELPPSPSSSISDKSAIDQIQEIVTNALNLPDLIALDADFFQFGLDSLSALIILKKLKVIFSGSKLTVNQIYKLNNVRELANHLDNGDNEGNIESVENIQSRVNLLVEKYTAKLDCYGTVNCYKNSTERVVLVVGSNGSLACHYIYSLLNRPDVAKVIGLIRGKSAEDKTSYQISIMEGKGLHINPNALKKLQCYSADMLAHKFNLSYQSIQDLIHSVTEVIQIGWRMNFLNSLENFEDCIQTTTNLIEFCLINPDKPKLFQFVSTIAPTLSTYKMEYNGSIPETLTSGKITNLKGCTGYGLSKLVSEQICYQIAKTKNLPVKVYRVGELSGDLRFGQWNTKEFLPLLIRQIIKLGIYPDLSSKSISWVPIDLAANSLSELGTHKALDAELYTVVNPKESKWDVIIHTIQTKLGLRLEKTALDKFLELLNSSSGNSRELDISEGLIDFLRDYLQADSNDICVSWDTRKTCKLSESLNSCPVIDNELIGKYFDYWLSISYLN</sequence>
<dbReference type="OrthoDB" id="429813at2759"/>
<dbReference type="SUPFAM" id="SSF51735">
    <property type="entry name" value="NAD(P)-binding Rossmann-fold domains"/>
    <property type="match status" value="1"/>
</dbReference>
<keyword evidence="1" id="KW-0596">Phosphopantetheine</keyword>
<accession>A0A137PFD2</accession>
<dbReference type="PANTHER" id="PTHR43439:SF2">
    <property type="entry name" value="ENZYME, PUTATIVE (JCVI)-RELATED"/>
    <property type="match status" value="1"/>
</dbReference>
<dbReference type="Pfam" id="PF07993">
    <property type="entry name" value="NAD_binding_4"/>
    <property type="match status" value="1"/>
</dbReference>
<evidence type="ECO:0000313" key="5">
    <source>
        <dbReference type="Proteomes" id="UP000070444"/>
    </source>
</evidence>
<dbReference type="Pfam" id="PF00550">
    <property type="entry name" value="PP-binding"/>
    <property type="match status" value="1"/>
</dbReference>
<dbReference type="InterPro" id="IPR013120">
    <property type="entry name" value="FAR_NAD-bd"/>
</dbReference>
<evidence type="ECO:0000259" key="3">
    <source>
        <dbReference type="PROSITE" id="PS50075"/>
    </source>
</evidence>
<dbReference type="InterPro" id="IPR000873">
    <property type="entry name" value="AMP-dep_synth/lig_dom"/>
</dbReference>
<dbReference type="InterPro" id="IPR051414">
    <property type="entry name" value="Adenylate-forming_Reductase"/>
</dbReference>
<evidence type="ECO:0000256" key="1">
    <source>
        <dbReference type="ARBA" id="ARBA00022450"/>
    </source>
</evidence>
<dbReference type="Gene3D" id="3.40.50.720">
    <property type="entry name" value="NAD(P)-binding Rossmann-like Domain"/>
    <property type="match status" value="1"/>
</dbReference>
<dbReference type="AlphaFoldDB" id="A0A137PFD2"/>
<feature type="domain" description="Carrier" evidence="3">
    <location>
        <begin position="561"/>
        <end position="638"/>
    </location>
</feature>
<dbReference type="SUPFAM" id="SSF47336">
    <property type="entry name" value="ACP-like"/>
    <property type="match status" value="1"/>
</dbReference>
<dbReference type="SUPFAM" id="SSF56801">
    <property type="entry name" value="Acetyl-CoA synthetase-like"/>
    <property type="match status" value="1"/>
</dbReference>
<gene>
    <name evidence="4" type="ORF">CONCODRAFT_3322</name>
</gene>
<proteinExistence type="predicted"/>
<dbReference type="Proteomes" id="UP000070444">
    <property type="component" value="Unassembled WGS sequence"/>
</dbReference>
<name>A0A137PFD2_CONC2</name>
<evidence type="ECO:0000313" key="4">
    <source>
        <dbReference type="EMBL" id="KXN73641.1"/>
    </source>
</evidence>
<dbReference type="PANTHER" id="PTHR43439">
    <property type="entry name" value="PHENYLACETATE-COENZYME A LIGASE"/>
    <property type="match status" value="1"/>
</dbReference>
<dbReference type="Pfam" id="PF23562">
    <property type="entry name" value="AMP-binding_C_3"/>
    <property type="match status" value="1"/>
</dbReference>
<dbReference type="InterPro" id="IPR036291">
    <property type="entry name" value="NAD(P)-bd_dom_sf"/>
</dbReference>
<organism evidence="4 5">
    <name type="scientific">Conidiobolus coronatus (strain ATCC 28846 / CBS 209.66 / NRRL 28638)</name>
    <name type="common">Delacroixia coronata</name>
    <dbReference type="NCBI Taxonomy" id="796925"/>
    <lineage>
        <taxon>Eukaryota</taxon>
        <taxon>Fungi</taxon>
        <taxon>Fungi incertae sedis</taxon>
        <taxon>Zoopagomycota</taxon>
        <taxon>Entomophthoromycotina</taxon>
        <taxon>Entomophthoromycetes</taxon>
        <taxon>Entomophthorales</taxon>
        <taxon>Ancylistaceae</taxon>
        <taxon>Conidiobolus</taxon>
    </lineage>
</organism>
<evidence type="ECO:0000256" key="2">
    <source>
        <dbReference type="ARBA" id="ARBA00022553"/>
    </source>
</evidence>
<dbReference type="Pfam" id="PF00501">
    <property type="entry name" value="AMP-binding"/>
    <property type="match status" value="1"/>
</dbReference>
<reference evidence="4 5" key="1">
    <citation type="journal article" date="2015" name="Genome Biol. Evol.">
        <title>Phylogenomic analyses indicate that early fungi evolved digesting cell walls of algal ancestors of land plants.</title>
        <authorList>
            <person name="Chang Y."/>
            <person name="Wang S."/>
            <person name="Sekimoto S."/>
            <person name="Aerts A.L."/>
            <person name="Choi C."/>
            <person name="Clum A."/>
            <person name="LaButti K.M."/>
            <person name="Lindquist E.A."/>
            <person name="Yee Ngan C."/>
            <person name="Ohm R.A."/>
            <person name="Salamov A.A."/>
            <person name="Grigoriev I.V."/>
            <person name="Spatafora J.W."/>
            <person name="Berbee M.L."/>
        </authorList>
    </citation>
    <scope>NUCLEOTIDE SEQUENCE [LARGE SCALE GENOMIC DNA]</scope>
    <source>
        <strain evidence="4 5">NRRL 28638</strain>
    </source>
</reference>
<dbReference type="Gene3D" id="3.40.50.12780">
    <property type="entry name" value="N-terminal domain of ligase-like"/>
    <property type="match status" value="1"/>
</dbReference>
<dbReference type="PROSITE" id="PS50075">
    <property type="entry name" value="CARRIER"/>
    <property type="match status" value="1"/>
</dbReference>
<dbReference type="InterPro" id="IPR036736">
    <property type="entry name" value="ACP-like_sf"/>
</dbReference>
<dbReference type="EMBL" id="KQ964433">
    <property type="protein sequence ID" value="KXN73641.1"/>
    <property type="molecule type" value="Genomic_DNA"/>
</dbReference>
<dbReference type="InterPro" id="IPR042099">
    <property type="entry name" value="ANL_N_sf"/>
</dbReference>
<dbReference type="Gene3D" id="1.10.1200.10">
    <property type="entry name" value="ACP-like"/>
    <property type="match status" value="1"/>
</dbReference>
<dbReference type="InterPro" id="IPR009081">
    <property type="entry name" value="PP-bd_ACP"/>
</dbReference>
<dbReference type="STRING" id="796925.A0A137PFD2"/>
<keyword evidence="2" id="KW-0597">Phosphoprotein</keyword>
<dbReference type="OMA" id="LMNCATH"/>